<protein>
    <submittedName>
        <fullName evidence="1">Predicted protein</fullName>
    </submittedName>
</protein>
<proteinExistence type="evidence at transcript level"/>
<organism evidence="1">
    <name type="scientific">Hordeum vulgare subsp. vulgare</name>
    <name type="common">Domesticated barley</name>
    <dbReference type="NCBI Taxonomy" id="112509"/>
    <lineage>
        <taxon>Eukaryota</taxon>
        <taxon>Viridiplantae</taxon>
        <taxon>Streptophyta</taxon>
        <taxon>Embryophyta</taxon>
        <taxon>Tracheophyta</taxon>
        <taxon>Spermatophyta</taxon>
        <taxon>Magnoliopsida</taxon>
        <taxon>Liliopsida</taxon>
        <taxon>Poales</taxon>
        <taxon>Poaceae</taxon>
        <taxon>BOP clade</taxon>
        <taxon>Pooideae</taxon>
        <taxon>Triticodae</taxon>
        <taxon>Triticeae</taxon>
        <taxon>Hordeinae</taxon>
        <taxon>Hordeum</taxon>
    </lineage>
</organism>
<dbReference type="EMBL" id="AK375871">
    <property type="protein sequence ID" value="BAK07066.1"/>
    <property type="molecule type" value="mRNA"/>
</dbReference>
<name>F2EI94_HORVV</name>
<accession>F2EI94</accession>
<sequence length="97" mass="10240">MRTVDGSSHRRCGRWRAGTAAEQCCCTRVPPLLPSLRSLSSRSKPPTLAYPQAAVVISVAESGPLPLPLLDPVGRPAPVSLRLSLPLPLPLRPPASA</sequence>
<dbReference type="AlphaFoldDB" id="F2EI94"/>
<evidence type="ECO:0000313" key="1">
    <source>
        <dbReference type="EMBL" id="BAK07066.1"/>
    </source>
</evidence>
<reference evidence="1" key="1">
    <citation type="journal article" date="2011" name="Plant Physiol.">
        <title>Comprehensive sequence analysis of 24,783 barley full-length cDNAs derived from 12 clone libraries.</title>
        <authorList>
            <person name="Matsumoto T."/>
            <person name="Tanaka T."/>
            <person name="Sakai H."/>
            <person name="Amano N."/>
            <person name="Kanamori H."/>
            <person name="Kurita K."/>
            <person name="Kikuta A."/>
            <person name="Kamiya K."/>
            <person name="Yamamoto M."/>
            <person name="Ikawa H."/>
            <person name="Fujii N."/>
            <person name="Hori K."/>
            <person name="Itoh T."/>
            <person name="Sato K."/>
        </authorList>
    </citation>
    <scope>NUCLEOTIDE SEQUENCE</scope>
    <source>
        <tissue evidence="1">Flower</tissue>
    </source>
</reference>